<dbReference type="PANTHER" id="PTHR45458:SF3">
    <property type="entry name" value="CHAIN DEHYDROGENASE (ATSC), PUTATIVE-RELATED"/>
    <property type="match status" value="1"/>
</dbReference>
<dbReference type="PRINTS" id="PR00081">
    <property type="entry name" value="GDHRDH"/>
</dbReference>
<reference evidence="1 2" key="1">
    <citation type="submission" date="2014-12" db="EMBL/GenBank/DDBJ databases">
        <authorList>
            <person name="Neuveglise Cecile"/>
        </authorList>
    </citation>
    <scope>NUCLEOTIDE SEQUENCE [LARGE SCALE GENOMIC DNA]</scope>
    <source>
        <strain evidence="1 2">CBS 12615</strain>
    </source>
</reference>
<evidence type="ECO:0000313" key="2">
    <source>
        <dbReference type="Proteomes" id="UP000054304"/>
    </source>
</evidence>
<proteinExistence type="predicted"/>
<name>A0A0C7MWJ7_9SACH</name>
<dbReference type="Gene3D" id="3.40.50.720">
    <property type="entry name" value="NAD(P)-binding Rossmann-like Domain"/>
    <property type="match status" value="1"/>
</dbReference>
<dbReference type="PANTHER" id="PTHR45458">
    <property type="entry name" value="SHORT-CHAIN DEHYDROGENASE/REDUCTASE SDR"/>
    <property type="match status" value="1"/>
</dbReference>
<dbReference type="InterPro" id="IPR036291">
    <property type="entry name" value="NAD(P)-bd_dom_sf"/>
</dbReference>
<dbReference type="AlphaFoldDB" id="A0A0C7MWJ7"/>
<dbReference type="CDD" id="cd05325">
    <property type="entry name" value="carb_red_sniffer_like_SDR_c"/>
    <property type="match status" value="1"/>
</dbReference>
<organism evidence="1 2">
    <name type="scientific">Lachancea lanzarotensis</name>
    <dbReference type="NCBI Taxonomy" id="1245769"/>
    <lineage>
        <taxon>Eukaryota</taxon>
        <taxon>Fungi</taxon>
        <taxon>Dikarya</taxon>
        <taxon>Ascomycota</taxon>
        <taxon>Saccharomycotina</taxon>
        <taxon>Saccharomycetes</taxon>
        <taxon>Saccharomycetales</taxon>
        <taxon>Saccharomycetaceae</taxon>
        <taxon>Lachancea</taxon>
    </lineage>
</organism>
<dbReference type="Proteomes" id="UP000054304">
    <property type="component" value="Unassembled WGS sequence"/>
</dbReference>
<sequence>MSKSYFISGANRGIGFALVKLLSSNSTNTIVAGARNVEGATELKKWADLHTNVKIVSLDVSTAESNEEAAKETARILPDGLDVLIANAGIANVSGGILQSTDDSYYEHFTVNTVGPIRLLRAFKSLLDKKSTKHFAVVSSVAGSLVSNIGMPISTSSYGLSKAGLNFAIINLNRELGPEGYKVVALHPGLVSTDMGNKAMEGEEFKDVLEDLLKAFPPITPEESAEAINKNILEKLPEVAGKFISYDGSEVPW</sequence>
<dbReference type="SUPFAM" id="SSF51735">
    <property type="entry name" value="NAD(P)-binding Rossmann-fold domains"/>
    <property type="match status" value="1"/>
</dbReference>
<dbReference type="EMBL" id="LN736363">
    <property type="protein sequence ID" value="CEP61971.1"/>
    <property type="molecule type" value="Genomic_DNA"/>
</dbReference>
<dbReference type="HOGENOM" id="CLU_010194_9_1_1"/>
<accession>A0A0C7MWJ7</accession>
<dbReference type="GeneID" id="34685415"/>
<keyword evidence="2" id="KW-1185">Reference proteome</keyword>
<dbReference type="InterPro" id="IPR052184">
    <property type="entry name" value="SDR_enzymes"/>
</dbReference>
<gene>
    <name evidence="1" type="ORF">LALA0_S04e04808g</name>
</gene>
<dbReference type="InterPro" id="IPR002347">
    <property type="entry name" value="SDR_fam"/>
</dbReference>
<dbReference type="Pfam" id="PF00106">
    <property type="entry name" value="adh_short"/>
    <property type="match status" value="1"/>
</dbReference>
<dbReference type="GO" id="GO:0016616">
    <property type="term" value="F:oxidoreductase activity, acting on the CH-OH group of donors, NAD or NADP as acceptor"/>
    <property type="evidence" value="ECO:0007669"/>
    <property type="project" value="TreeGrafter"/>
</dbReference>
<dbReference type="OrthoDB" id="4096546at2759"/>
<evidence type="ECO:0000313" key="1">
    <source>
        <dbReference type="EMBL" id="CEP61971.1"/>
    </source>
</evidence>
<protein>
    <submittedName>
        <fullName evidence="1">LALA0S04e04808g1_1</fullName>
    </submittedName>
</protein>
<dbReference type="RefSeq" id="XP_022628201.1">
    <property type="nucleotide sequence ID" value="XM_022772770.1"/>
</dbReference>